<name>A0A409Y808_9AGAR</name>
<feature type="transmembrane region" description="Helical" evidence="3">
    <location>
        <begin position="695"/>
        <end position="719"/>
    </location>
</feature>
<dbReference type="GO" id="GO:0006307">
    <property type="term" value="P:DNA alkylation repair"/>
    <property type="evidence" value="ECO:0007669"/>
    <property type="project" value="InterPro"/>
</dbReference>
<sequence length="877" mass="97165">MSDDTETLIALVASLLPRSTETPTQDAILDALVQANGDAFAAAHNLQASASKTNKRKSVGLESWLKPQPKSKRKAAERPVTTTPAASSRPPVFASKAPASTSEESTKFMAVLRQAPSPKKNPLRLPPLTLANPEMIARHTPCTLHLSVLPPELACRLFYTMTDASQAWKKNKWWLFDRVVESPHLTSFFARSTNGLDDDETWQEAAQYWYNGRMTDPPAKFPPEMEEACKIVENIVNEEIAKRDRLFKLEWMDSKGSKPSWRANVAASNCYRGGKESVGFHSDQLTYLGPYPTIASLSLGKFIRNFSLREVIPLDQKDVRSAQTFNIPLPHNSLIIMHASCQERFKHSIPPQAAIDLFRPTHPRASIDGKDAVLEPSNCRINITFRFYRPDFRPATIPRCRCGIPAILRPDMKNRNDEETDRYWWTCYAGAQNEGKGCDFWKVMDMKGEGECLRMFSTINNIFLGFPFGRVIPIMVFSESVNFMLLDRFGRRPVVMVGVGGLAVTTLLFGLSTTFNAAILTRALAGLFSGNVSVIPTILCEVMDESNQAFAFSFFGLWWPVGVIIGPLLGGLFSKPASRYPQYFDREFFRTFPYFLPCFLVSSLAALGFVITLIFLKETLNANPKEAQGSPVHYGSLANAPSASVARKHTTKEILQAPVIGELCASGFALSFMSTAFDVLFVLFCFSPIQSGGLAFSASVIGFALSAAGWIAALLQAFFMPTILRRFNHASVYHFCMRLWPYLFLALPILNVIARAGTSTETGLSSSLAVTLTWVGIALILCLARVAFLAYTVNVLLVKRFAPSSSALGATLGLVQFFICLARAFSPTFASVTFVFSAEKSPLGRYTWVAIMTLLGWASSYFSRTIVRESLKLSMIH</sequence>
<comment type="caution">
    <text evidence="6">The sequence shown here is derived from an EMBL/GenBank/DDBJ whole genome shotgun (WGS) entry which is preliminary data.</text>
</comment>
<feature type="transmembrane region" description="Helical" evidence="3">
    <location>
        <begin position="517"/>
        <end position="539"/>
    </location>
</feature>
<keyword evidence="3" id="KW-0472">Membrane</keyword>
<evidence type="ECO:0000259" key="4">
    <source>
        <dbReference type="PROSITE" id="PS50850"/>
    </source>
</evidence>
<dbReference type="SUPFAM" id="SSF103473">
    <property type="entry name" value="MFS general substrate transporter"/>
    <property type="match status" value="1"/>
</dbReference>
<dbReference type="Pfam" id="PF07690">
    <property type="entry name" value="MFS_1"/>
    <property type="match status" value="1"/>
</dbReference>
<keyword evidence="3" id="KW-0812">Transmembrane</keyword>
<dbReference type="PANTHER" id="PTHR31212:SF4">
    <property type="entry name" value="ALPHA-KETOGLUTARATE-DEPENDENT DIOXYGENASE ALKB HOMOLOG 3"/>
    <property type="match status" value="1"/>
</dbReference>
<dbReference type="PANTHER" id="PTHR31212">
    <property type="entry name" value="ALPHA-KETOGLUTARATE-DEPENDENT DIOXYGENASE ALKB HOMOLOG 3"/>
    <property type="match status" value="1"/>
</dbReference>
<keyword evidence="3" id="KW-1133">Transmembrane helix</keyword>
<feature type="transmembrane region" description="Helical" evidence="3">
    <location>
        <begin position="805"/>
        <end position="826"/>
    </location>
</feature>
<reference evidence="6 7" key="1">
    <citation type="journal article" date="2018" name="Evol. Lett.">
        <title>Horizontal gene cluster transfer increased hallucinogenic mushroom diversity.</title>
        <authorList>
            <person name="Reynolds H.T."/>
            <person name="Vijayakumar V."/>
            <person name="Gluck-Thaler E."/>
            <person name="Korotkin H.B."/>
            <person name="Matheny P.B."/>
            <person name="Slot J.C."/>
        </authorList>
    </citation>
    <scope>NUCLEOTIDE SEQUENCE [LARGE SCALE GENOMIC DNA]</scope>
    <source>
        <strain evidence="6 7">SRW20</strain>
    </source>
</reference>
<evidence type="ECO:0000256" key="1">
    <source>
        <dbReference type="ARBA" id="ARBA00004141"/>
    </source>
</evidence>
<evidence type="ECO:0000313" key="6">
    <source>
        <dbReference type="EMBL" id="PPQ99108.1"/>
    </source>
</evidence>
<feature type="transmembrane region" description="Helical" evidence="3">
    <location>
        <begin position="594"/>
        <end position="616"/>
    </location>
</feature>
<evidence type="ECO:0000313" key="7">
    <source>
        <dbReference type="Proteomes" id="UP000284706"/>
    </source>
</evidence>
<dbReference type="GO" id="GO:0016020">
    <property type="term" value="C:membrane"/>
    <property type="evidence" value="ECO:0007669"/>
    <property type="project" value="UniProtKB-SubCell"/>
</dbReference>
<feature type="transmembrane region" description="Helical" evidence="3">
    <location>
        <begin position="668"/>
        <end position="689"/>
    </location>
</feature>
<protein>
    <recommendedName>
        <fullName evidence="8">Fe2OG dioxygenase domain-containing protein</fullName>
    </recommendedName>
</protein>
<dbReference type="Pfam" id="PF13532">
    <property type="entry name" value="2OG-FeII_Oxy_2"/>
    <property type="match status" value="1"/>
</dbReference>
<dbReference type="InterPro" id="IPR005123">
    <property type="entry name" value="Oxoglu/Fe-dep_dioxygenase_dom"/>
</dbReference>
<dbReference type="SUPFAM" id="SSF51197">
    <property type="entry name" value="Clavaminate synthase-like"/>
    <property type="match status" value="1"/>
</dbReference>
<dbReference type="GO" id="GO:0022857">
    <property type="term" value="F:transmembrane transporter activity"/>
    <property type="evidence" value="ECO:0007669"/>
    <property type="project" value="InterPro"/>
</dbReference>
<feature type="transmembrane region" description="Helical" evidence="3">
    <location>
        <begin position="551"/>
        <end position="574"/>
    </location>
</feature>
<dbReference type="PROSITE" id="PS51471">
    <property type="entry name" value="FE2OG_OXY"/>
    <property type="match status" value="1"/>
</dbReference>
<feature type="region of interest" description="Disordered" evidence="2">
    <location>
        <begin position="50"/>
        <end position="105"/>
    </location>
</feature>
<feature type="transmembrane region" description="Helical" evidence="3">
    <location>
        <begin position="493"/>
        <end position="511"/>
    </location>
</feature>
<feature type="domain" description="Fe2OG dioxygenase" evidence="5">
    <location>
        <begin position="262"/>
        <end position="389"/>
    </location>
</feature>
<dbReference type="InterPro" id="IPR020846">
    <property type="entry name" value="MFS_dom"/>
</dbReference>
<dbReference type="InterPro" id="IPR036259">
    <property type="entry name" value="MFS_trans_sf"/>
</dbReference>
<organism evidence="6 7">
    <name type="scientific">Gymnopilus dilepis</name>
    <dbReference type="NCBI Taxonomy" id="231916"/>
    <lineage>
        <taxon>Eukaryota</taxon>
        <taxon>Fungi</taxon>
        <taxon>Dikarya</taxon>
        <taxon>Basidiomycota</taxon>
        <taxon>Agaricomycotina</taxon>
        <taxon>Agaricomycetes</taxon>
        <taxon>Agaricomycetidae</taxon>
        <taxon>Agaricales</taxon>
        <taxon>Agaricineae</taxon>
        <taxon>Hymenogastraceae</taxon>
        <taxon>Gymnopilus</taxon>
    </lineage>
</organism>
<keyword evidence="7" id="KW-1185">Reference proteome</keyword>
<gene>
    <name evidence="6" type="ORF">CVT26_014358</name>
</gene>
<dbReference type="Gene3D" id="2.60.120.590">
    <property type="entry name" value="Alpha-ketoglutarate-dependent dioxygenase AlkB-like"/>
    <property type="match status" value="1"/>
</dbReference>
<dbReference type="Proteomes" id="UP000284706">
    <property type="component" value="Unassembled WGS sequence"/>
</dbReference>
<dbReference type="InterPro" id="IPR011701">
    <property type="entry name" value="MFS"/>
</dbReference>
<dbReference type="EMBL" id="NHYE01001079">
    <property type="protein sequence ID" value="PPQ99108.1"/>
    <property type="molecule type" value="Genomic_DNA"/>
</dbReference>
<evidence type="ECO:0008006" key="8">
    <source>
        <dbReference type="Google" id="ProtNLM"/>
    </source>
</evidence>
<dbReference type="InterPro" id="IPR037151">
    <property type="entry name" value="AlkB-like_sf"/>
</dbReference>
<evidence type="ECO:0000259" key="5">
    <source>
        <dbReference type="PROSITE" id="PS51471"/>
    </source>
</evidence>
<proteinExistence type="predicted"/>
<dbReference type="InterPro" id="IPR032854">
    <property type="entry name" value="ALKBH3"/>
</dbReference>
<dbReference type="InParanoid" id="A0A409Y808"/>
<evidence type="ECO:0000256" key="2">
    <source>
        <dbReference type="SAM" id="MobiDB-lite"/>
    </source>
</evidence>
<dbReference type="OrthoDB" id="545910at2759"/>
<dbReference type="InterPro" id="IPR027450">
    <property type="entry name" value="AlkB-like"/>
</dbReference>
<accession>A0A409Y808</accession>
<comment type="subcellular location">
    <subcellularLocation>
        <location evidence="1">Membrane</location>
        <topology evidence="1">Multi-pass membrane protein</topology>
    </subcellularLocation>
</comment>
<feature type="transmembrane region" description="Helical" evidence="3">
    <location>
        <begin position="462"/>
        <end position="486"/>
    </location>
</feature>
<feature type="transmembrane region" description="Helical" evidence="3">
    <location>
        <begin position="846"/>
        <end position="867"/>
    </location>
</feature>
<feature type="transmembrane region" description="Helical" evidence="3">
    <location>
        <begin position="769"/>
        <end position="793"/>
    </location>
</feature>
<dbReference type="PROSITE" id="PS50850">
    <property type="entry name" value="MFS"/>
    <property type="match status" value="1"/>
</dbReference>
<feature type="transmembrane region" description="Helical" evidence="3">
    <location>
        <begin position="739"/>
        <end position="757"/>
    </location>
</feature>
<dbReference type="Gene3D" id="1.20.1250.20">
    <property type="entry name" value="MFS general substrate transporter like domains"/>
    <property type="match status" value="1"/>
</dbReference>
<evidence type="ECO:0000256" key="3">
    <source>
        <dbReference type="SAM" id="Phobius"/>
    </source>
</evidence>
<dbReference type="GO" id="GO:0051213">
    <property type="term" value="F:dioxygenase activity"/>
    <property type="evidence" value="ECO:0007669"/>
    <property type="project" value="InterPro"/>
</dbReference>
<dbReference type="AlphaFoldDB" id="A0A409Y808"/>
<feature type="domain" description="Major facilitator superfamily (MFS) profile" evidence="4">
    <location>
        <begin position="379"/>
        <end position="868"/>
    </location>
</feature>